<dbReference type="Proteomes" id="UP000325286">
    <property type="component" value="Chromosome"/>
</dbReference>
<dbReference type="SUPFAM" id="SSF51283">
    <property type="entry name" value="dUTPase-like"/>
    <property type="match status" value="1"/>
</dbReference>
<proteinExistence type="predicted"/>
<dbReference type="AlphaFoldDB" id="A0A5B9QYH9"/>
<name>A0A5B9QYH9_9BACT</name>
<organism evidence="3 4">
    <name type="scientific">Roseimaritima ulvae</name>
    <dbReference type="NCBI Taxonomy" id="980254"/>
    <lineage>
        <taxon>Bacteria</taxon>
        <taxon>Pseudomonadati</taxon>
        <taxon>Planctomycetota</taxon>
        <taxon>Planctomycetia</taxon>
        <taxon>Pirellulales</taxon>
        <taxon>Pirellulaceae</taxon>
        <taxon>Roseimaritima</taxon>
    </lineage>
</organism>
<dbReference type="GO" id="GO:0006229">
    <property type="term" value="P:dUTP biosynthetic process"/>
    <property type="evidence" value="ECO:0007669"/>
    <property type="project" value="InterPro"/>
</dbReference>
<dbReference type="OrthoDB" id="9780202at2"/>
<dbReference type="GO" id="GO:0015949">
    <property type="term" value="P:nucleobase-containing small molecule interconversion"/>
    <property type="evidence" value="ECO:0007669"/>
    <property type="project" value="TreeGrafter"/>
</dbReference>
<accession>A0A5B9QYH9</accession>
<keyword evidence="1 3" id="KW-0378">Hydrolase</keyword>
<dbReference type="GO" id="GO:0008829">
    <property type="term" value="F:dCTP deaminase activity"/>
    <property type="evidence" value="ECO:0007669"/>
    <property type="project" value="UniProtKB-EC"/>
</dbReference>
<protein>
    <submittedName>
        <fullName evidence="3">Deoxycytidine triphosphate deaminase</fullName>
        <ecNumber evidence="3">3.5.4.13</ecNumber>
    </submittedName>
</protein>
<reference evidence="3 4" key="1">
    <citation type="submission" date="2019-08" db="EMBL/GenBank/DDBJ databases">
        <title>Deep-cultivation of Planctomycetes and their phenomic and genomic characterization uncovers novel biology.</title>
        <authorList>
            <person name="Wiegand S."/>
            <person name="Jogler M."/>
            <person name="Boedeker C."/>
            <person name="Pinto D."/>
            <person name="Vollmers J."/>
            <person name="Rivas-Marin E."/>
            <person name="Kohn T."/>
            <person name="Peeters S.H."/>
            <person name="Heuer A."/>
            <person name="Rast P."/>
            <person name="Oberbeckmann S."/>
            <person name="Bunk B."/>
            <person name="Jeske O."/>
            <person name="Meyerdierks A."/>
            <person name="Storesund J.E."/>
            <person name="Kallscheuer N."/>
            <person name="Luecker S."/>
            <person name="Lage O.M."/>
            <person name="Pohl T."/>
            <person name="Merkel B.J."/>
            <person name="Hornburger P."/>
            <person name="Mueller R.-W."/>
            <person name="Bruemmer F."/>
            <person name="Labrenz M."/>
            <person name="Spormann A.M."/>
            <person name="Op den Camp H."/>
            <person name="Overmann J."/>
            <person name="Amann R."/>
            <person name="Jetten M.S.M."/>
            <person name="Mascher T."/>
            <person name="Medema M.H."/>
            <person name="Devos D.P."/>
            <person name="Kaster A.-K."/>
            <person name="Ovreas L."/>
            <person name="Rohde M."/>
            <person name="Galperin M.Y."/>
            <person name="Jogler C."/>
        </authorList>
    </citation>
    <scope>NUCLEOTIDE SEQUENCE [LARGE SCALE GENOMIC DNA]</scope>
    <source>
        <strain evidence="3 4">UC8</strain>
    </source>
</reference>
<keyword evidence="4" id="KW-1185">Reference proteome</keyword>
<dbReference type="CDD" id="cd07557">
    <property type="entry name" value="trimeric_dUTPase"/>
    <property type="match status" value="1"/>
</dbReference>
<evidence type="ECO:0000256" key="1">
    <source>
        <dbReference type="ARBA" id="ARBA00022801"/>
    </source>
</evidence>
<dbReference type="PANTHER" id="PTHR42680:SF3">
    <property type="entry name" value="DCTP DEAMINASE"/>
    <property type="match status" value="1"/>
</dbReference>
<dbReference type="RefSeq" id="WP_068140694.1">
    <property type="nucleotide sequence ID" value="NZ_CP042914.1"/>
</dbReference>
<evidence type="ECO:0000256" key="2">
    <source>
        <dbReference type="ARBA" id="ARBA00023080"/>
    </source>
</evidence>
<dbReference type="PANTHER" id="PTHR42680">
    <property type="entry name" value="DCTP DEAMINASE"/>
    <property type="match status" value="1"/>
</dbReference>
<keyword evidence="2" id="KW-0546">Nucleotide metabolism</keyword>
<dbReference type="Pfam" id="PF22769">
    <property type="entry name" value="DCD"/>
    <property type="match status" value="1"/>
</dbReference>
<sequence length="193" mass="21745">MILSGQEIQRKLGSDISISPFDAAQLNPNSYNLLLHDELLIYEEVVLDMRTPNRYRRLSIPPEGLVLQPGQLYLGRTVEHTETHNLVPMVASRSSLTRLGLFVSTNSGFGNVGFCGCWTLELYCVQPIRIYAGIQICQILYHELSGEWQEYCSDKYQNATDIQPSMLFREIGAGDDADQQLELNFDELANPAS</sequence>
<gene>
    <name evidence="3" type="primary">dcd</name>
    <name evidence="3" type="ORF">UC8_09540</name>
</gene>
<dbReference type="InterPro" id="IPR036157">
    <property type="entry name" value="dUTPase-like_sf"/>
</dbReference>
<dbReference type="Gene3D" id="2.70.40.10">
    <property type="match status" value="1"/>
</dbReference>
<dbReference type="KEGG" id="rul:UC8_09540"/>
<evidence type="ECO:0000313" key="3">
    <source>
        <dbReference type="EMBL" id="QEG38993.1"/>
    </source>
</evidence>
<dbReference type="EMBL" id="CP042914">
    <property type="protein sequence ID" value="QEG38993.1"/>
    <property type="molecule type" value="Genomic_DNA"/>
</dbReference>
<evidence type="ECO:0000313" key="4">
    <source>
        <dbReference type="Proteomes" id="UP000325286"/>
    </source>
</evidence>
<dbReference type="InterPro" id="IPR011962">
    <property type="entry name" value="dCTP_deaminase"/>
</dbReference>
<dbReference type="EC" id="3.5.4.13" evidence="3"/>
<dbReference type="InterPro" id="IPR033704">
    <property type="entry name" value="dUTPase_trimeric"/>
</dbReference>